<evidence type="ECO:0000256" key="1">
    <source>
        <dbReference type="ARBA" id="ARBA00007768"/>
    </source>
</evidence>
<evidence type="ECO:0000313" key="3">
    <source>
        <dbReference type="EMBL" id="MFD2202440.1"/>
    </source>
</evidence>
<dbReference type="EMBL" id="JBHUIV010000018">
    <property type="protein sequence ID" value="MFD2202440.1"/>
    <property type="molecule type" value="Genomic_DNA"/>
</dbReference>
<comment type="subcellular location">
    <subcellularLocation>
        <location evidence="2">Cytoplasm</location>
    </subcellularLocation>
</comment>
<proteinExistence type="inferred from homology"/>
<dbReference type="RefSeq" id="WP_380803350.1">
    <property type="nucleotide sequence ID" value="NZ_JBHUIV010000018.1"/>
</dbReference>
<protein>
    <recommendedName>
        <fullName evidence="2">PF03932 family protein CutC</fullName>
    </recommendedName>
</protein>
<dbReference type="InterPro" id="IPR036822">
    <property type="entry name" value="CutC-like_dom_sf"/>
</dbReference>
<dbReference type="Gene3D" id="3.20.20.380">
    <property type="entry name" value="Copper homeostasis (CutC) domain"/>
    <property type="match status" value="1"/>
</dbReference>
<dbReference type="PANTHER" id="PTHR12598">
    <property type="entry name" value="COPPER HOMEOSTASIS PROTEIN CUTC"/>
    <property type="match status" value="1"/>
</dbReference>
<dbReference type="Proteomes" id="UP001597414">
    <property type="component" value="Unassembled WGS sequence"/>
</dbReference>
<organism evidence="3 4">
    <name type="scientific">Shivajiella indica</name>
    <dbReference type="NCBI Taxonomy" id="872115"/>
    <lineage>
        <taxon>Bacteria</taxon>
        <taxon>Pseudomonadati</taxon>
        <taxon>Bacteroidota</taxon>
        <taxon>Cytophagia</taxon>
        <taxon>Cytophagales</taxon>
        <taxon>Cyclobacteriaceae</taxon>
        <taxon>Shivajiella</taxon>
    </lineage>
</organism>
<accession>A0ABW5B9X2</accession>
<name>A0ABW5B9X2_9BACT</name>
<sequence length="246" mass="27013">MEQMVIEAPVFTVEAAIKAAEFGIHRLELCSDFGEGGETPSAGNLSFLKEKISIPIYVMIRPRGGDFVYTLEELEVMRRDIGILKSLGADGFVFGVLDKKGDVDKAACESLVNQAGGLPCTFHRAFDICKSKDQALEDIIDCGFKRILTSGGENSVDLGLNNILNYLELAGERIIIIPGGGLKSGHIPQLKSTGKLREIHASCKTFRPTESMYFHPNVSLSNDPNAFKQVLTIDERMVIEFLRAMN</sequence>
<keyword evidence="2" id="KW-0963">Cytoplasm</keyword>
<dbReference type="PANTHER" id="PTHR12598:SF0">
    <property type="entry name" value="COPPER HOMEOSTASIS PROTEIN CUTC HOMOLOG"/>
    <property type="match status" value="1"/>
</dbReference>
<dbReference type="HAMAP" id="MF_00795">
    <property type="entry name" value="CutC"/>
    <property type="match status" value="1"/>
</dbReference>
<gene>
    <name evidence="2" type="primary">cutC</name>
    <name evidence="3" type="ORF">ACFSKV_12770</name>
</gene>
<reference evidence="4" key="1">
    <citation type="journal article" date="2019" name="Int. J. Syst. Evol. Microbiol.">
        <title>The Global Catalogue of Microorganisms (GCM) 10K type strain sequencing project: providing services to taxonomists for standard genome sequencing and annotation.</title>
        <authorList>
            <consortium name="The Broad Institute Genomics Platform"/>
            <consortium name="The Broad Institute Genome Sequencing Center for Infectious Disease"/>
            <person name="Wu L."/>
            <person name="Ma J."/>
        </authorList>
    </citation>
    <scope>NUCLEOTIDE SEQUENCE [LARGE SCALE GENOMIC DNA]</scope>
    <source>
        <strain evidence="4">KCTC 19812</strain>
    </source>
</reference>
<keyword evidence="4" id="KW-1185">Reference proteome</keyword>
<evidence type="ECO:0000256" key="2">
    <source>
        <dbReference type="HAMAP-Rule" id="MF_00795"/>
    </source>
</evidence>
<dbReference type="Pfam" id="PF03932">
    <property type="entry name" value="CutC"/>
    <property type="match status" value="1"/>
</dbReference>
<comment type="caution">
    <text evidence="3">The sequence shown here is derived from an EMBL/GenBank/DDBJ whole genome shotgun (WGS) entry which is preliminary data.</text>
</comment>
<dbReference type="SUPFAM" id="SSF110395">
    <property type="entry name" value="CutC-like"/>
    <property type="match status" value="1"/>
</dbReference>
<evidence type="ECO:0000313" key="4">
    <source>
        <dbReference type="Proteomes" id="UP001597414"/>
    </source>
</evidence>
<comment type="similarity">
    <text evidence="1 2">Belongs to the CutC family.</text>
</comment>
<dbReference type="InterPro" id="IPR005627">
    <property type="entry name" value="CutC-like"/>
</dbReference>
<comment type="caution">
    <text evidence="2">Once thought to be involved in copper homeostasis, experiments in E.coli have shown this is not the case.</text>
</comment>